<gene>
    <name evidence="3" type="ORF">HNQ01_001761</name>
</gene>
<protein>
    <recommendedName>
        <fullName evidence="2">Pyruvate carboxyltransferase domain-containing protein</fullName>
    </recommendedName>
</protein>
<reference evidence="3 4" key="1">
    <citation type="submission" date="2020-05" db="EMBL/GenBank/DDBJ databases">
        <title>Genomic Encyclopedia of Type Strains, Phase IV (KMG-V): Genome sequencing to study the core and pangenomes of soil and plant-associated prokaryotes.</title>
        <authorList>
            <person name="Whitman W."/>
        </authorList>
    </citation>
    <scope>NUCLEOTIDE SEQUENCE [LARGE SCALE GENOMIC DNA]</scope>
    <source>
        <strain evidence="3 4">C29</strain>
    </source>
</reference>
<sequence length="235" mass="23614">MNRHSSSRISLASALLALAALATAPSAQAFGVGDLLGAAKPAATTGALDPDGFLKAAANAEKLMGNSLTLLVRSLASKEAAASYESAMKAALSQTDAKEAQSQVNAAQASAAAALNEQIKGSQLKAAASTMSSEQRTQLGAAAFNFSLAMLQDKALIDQSKGLVSGMSTNPTLLGKLGSIKDAASSLSTQVEVGAKIAGLMPDIFGTVGVKAPASKDDKPKAMEDAFAAFASPNK</sequence>
<dbReference type="RefSeq" id="WP_173804999.1">
    <property type="nucleotide sequence ID" value="NZ_JABSNM010000006.1"/>
</dbReference>
<dbReference type="Proteomes" id="UP001516061">
    <property type="component" value="Unassembled WGS sequence"/>
</dbReference>
<evidence type="ECO:0000313" key="3">
    <source>
        <dbReference type="EMBL" id="NRT56026.1"/>
    </source>
</evidence>
<feature type="signal peptide" evidence="1">
    <location>
        <begin position="1"/>
        <end position="29"/>
    </location>
</feature>
<keyword evidence="1" id="KW-0732">Signal</keyword>
<dbReference type="InterPro" id="IPR000891">
    <property type="entry name" value="PYR_CT"/>
</dbReference>
<feature type="chain" id="PRO_5046443407" description="Pyruvate carboxyltransferase domain-containing protein" evidence="1">
    <location>
        <begin position="30"/>
        <end position="235"/>
    </location>
</feature>
<dbReference type="EMBL" id="JABSNM010000006">
    <property type="protein sequence ID" value="NRT56026.1"/>
    <property type="molecule type" value="Genomic_DNA"/>
</dbReference>
<feature type="domain" description="Pyruvate carboxyltransferase" evidence="2">
    <location>
        <begin position="1"/>
        <end position="64"/>
    </location>
</feature>
<accession>A0ABX2G156</accession>
<keyword evidence="4" id="KW-1185">Reference proteome</keyword>
<dbReference type="PROSITE" id="PS50991">
    <property type="entry name" value="PYR_CT"/>
    <property type="match status" value="1"/>
</dbReference>
<comment type="caution">
    <text evidence="3">The sequence shown here is derived from an EMBL/GenBank/DDBJ whole genome shotgun (WGS) entry which is preliminary data.</text>
</comment>
<name>A0ABX2G156_9BURK</name>
<organism evidence="3 4">
    <name type="scientific">Sphaerotilus uruguayifluvii</name>
    <dbReference type="NCBI Taxonomy" id="2735897"/>
    <lineage>
        <taxon>Bacteria</taxon>
        <taxon>Pseudomonadati</taxon>
        <taxon>Pseudomonadota</taxon>
        <taxon>Betaproteobacteria</taxon>
        <taxon>Burkholderiales</taxon>
        <taxon>Sphaerotilaceae</taxon>
        <taxon>Sphaerotilus</taxon>
    </lineage>
</organism>
<evidence type="ECO:0000313" key="4">
    <source>
        <dbReference type="Proteomes" id="UP001516061"/>
    </source>
</evidence>
<proteinExistence type="predicted"/>
<evidence type="ECO:0000259" key="2">
    <source>
        <dbReference type="PROSITE" id="PS50991"/>
    </source>
</evidence>
<evidence type="ECO:0000256" key="1">
    <source>
        <dbReference type="SAM" id="SignalP"/>
    </source>
</evidence>